<evidence type="ECO:0000313" key="3">
    <source>
        <dbReference type="Proteomes" id="UP001597186"/>
    </source>
</evidence>
<evidence type="ECO:0000259" key="1">
    <source>
        <dbReference type="Pfam" id="PF00174"/>
    </source>
</evidence>
<comment type="caution">
    <text evidence="2">The sequence shown here is derived from an EMBL/GenBank/DDBJ whole genome shotgun (WGS) entry which is preliminary data.</text>
</comment>
<keyword evidence="3" id="KW-1185">Reference proteome</keyword>
<name>A0ABW4EIM6_9RHOB</name>
<dbReference type="Pfam" id="PF00174">
    <property type="entry name" value="Oxidored_molyb"/>
    <property type="match status" value="1"/>
</dbReference>
<proteinExistence type="predicted"/>
<organism evidence="2 3">
    <name type="scientific">Lacimonas salitolerans</name>
    <dbReference type="NCBI Taxonomy" id="1323750"/>
    <lineage>
        <taxon>Bacteria</taxon>
        <taxon>Pseudomonadati</taxon>
        <taxon>Pseudomonadota</taxon>
        <taxon>Alphaproteobacteria</taxon>
        <taxon>Rhodobacterales</taxon>
        <taxon>Paracoccaceae</taxon>
        <taxon>Lacimonas</taxon>
    </lineage>
</organism>
<dbReference type="Gene3D" id="3.90.420.10">
    <property type="entry name" value="Oxidoreductase, molybdopterin-binding domain"/>
    <property type="match status" value="1"/>
</dbReference>
<dbReference type="Proteomes" id="UP001597186">
    <property type="component" value="Unassembled WGS sequence"/>
</dbReference>
<feature type="domain" description="Oxidoreductase molybdopterin-binding" evidence="1">
    <location>
        <begin position="88"/>
        <end position="156"/>
    </location>
</feature>
<sequence>MDQATQAHAFPRIKSVVMVLLSVAWLVLSAVTVAAERDLSAPTGEVLLNVEGQIARRNTDEGAALDRAMLASLPRATLETETVVTDGVRRFTGFYMRDLLELLGAEGKKVVASALNDYEIEIPWKDFQRFDVIVATHMDDTRLEPWNKGPLWIVYPRDDHAELQDLRYDYRWVWQLDHLEIR</sequence>
<dbReference type="EMBL" id="JBHUDD010000058">
    <property type="protein sequence ID" value="MFD1510039.1"/>
    <property type="molecule type" value="Genomic_DNA"/>
</dbReference>
<accession>A0ABW4EIM6</accession>
<dbReference type="InterPro" id="IPR000572">
    <property type="entry name" value="OxRdtase_Mopterin-bd_dom"/>
</dbReference>
<evidence type="ECO:0000313" key="2">
    <source>
        <dbReference type="EMBL" id="MFD1510039.1"/>
    </source>
</evidence>
<dbReference type="RefSeq" id="WP_379915801.1">
    <property type="nucleotide sequence ID" value="NZ_JBHUDD010000058.1"/>
</dbReference>
<reference evidence="3" key="1">
    <citation type="journal article" date="2019" name="Int. J. Syst. Evol. Microbiol.">
        <title>The Global Catalogue of Microorganisms (GCM) 10K type strain sequencing project: providing services to taxonomists for standard genome sequencing and annotation.</title>
        <authorList>
            <consortium name="The Broad Institute Genomics Platform"/>
            <consortium name="The Broad Institute Genome Sequencing Center for Infectious Disease"/>
            <person name="Wu L."/>
            <person name="Ma J."/>
        </authorList>
    </citation>
    <scope>NUCLEOTIDE SEQUENCE [LARGE SCALE GENOMIC DNA]</scope>
    <source>
        <strain evidence="3">CGMCC 1.12477</strain>
    </source>
</reference>
<dbReference type="InterPro" id="IPR036374">
    <property type="entry name" value="OxRdtase_Mopterin-bd_sf"/>
</dbReference>
<dbReference type="SUPFAM" id="SSF56524">
    <property type="entry name" value="Oxidoreductase molybdopterin-binding domain"/>
    <property type="match status" value="1"/>
</dbReference>
<gene>
    <name evidence="2" type="ORF">ACFTOW_11570</name>
</gene>
<protein>
    <submittedName>
        <fullName evidence="2">Molybdopterin-dependent oxidoreductase</fullName>
    </submittedName>
</protein>